<keyword evidence="1" id="KW-0472">Membrane</keyword>
<protein>
    <submittedName>
        <fullName evidence="2">Uncharacterized protein</fullName>
    </submittedName>
</protein>
<feature type="transmembrane region" description="Helical" evidence="1">
    <location>
        <begin position="53"/>
        <end position="73"/>
    </location>
</feature>
<keyword evidence="1" id="KW-1133">Transmembrane helix</keyword>
<evidence type="ECO:0000313" key="2">
    <source>
        <dbReference type="EMBL" id="OWT55631.1"/>
    </source>
</evidence>
<name>A0A225M7V1_9BURK</name>
<feature type="transmembrane region" description="Helical" evidence="1">
    <location>
        <begin position="16"/>
        <end position="33"/>
    </location>
</feature>
<sequence>MPLPPNPYRYNCRMKLRLLLLSLLAMIAYWYWVGRTAGPAGWREGLRRAYRSLALGICVYFLSLLIMVLYLFASGS</sequence>
<dbReference type="EMBL" id="NJIH01000012">
    <property type="protein sequence ID" value="OWT55631.1"/>
    <property type="molecule type" value="Genomic_DNA"/>
</dbReference>
<evidence type="ECO:0000313" key="3">
    <source>
        <dbReference type="Proteomes" id="UP000214603"/>
    </source>
</evidence>
<dbReference type="AlphaFoldDB" id="A0A225M7V1"/>
<gene>
    <name evidence="2" type="ORF">CEY11_20085</name>
</gene>
<dbReference type="Proteomes" id="UP000214603">
    <property type="component" value="Unassembled WGS sequence"/>
</dbReference>
<accession>A0A225M7V1</accession>
<evidence type="ECO:0000256" key="1">
    <source>
        <dbReference type="SAM" id="Phobius"/>
    </source>
</evidence>
<comment type="caution">
    <text evidence="2">The sequence shown here is derived from an EMBL/GenBank/DDBJ whole genome shotgun (WGS) entry which is preliminary data.</text>
</comment>
<keyword evidence="3" id="KW-1185">Reference proteome</keyword>
<keyword evidence="1" id="KW-0812">Transmembrane</keyword>
<reference evidence="3" key="1">
    <citation type="submission" date="2017-06" db="EMBL/GenBank/DDBJ databases">
        <title>Herbaspirillum phytohormonus sp. nov., isolated from the root nodule of Robinia pseudoacacia in lead-zinc mine.</title>
        <authorList>
            <person name="Fan M."/>
            <person name="Lin Y."/>
        </authorList>
    </citation>
    <scope>NUCLEOTIDE SEQUENCE [LARGE SCALE GENOMIC DNA]</scope>
    <source>
        <strain evidence="3">SC-089</strain>
    </source>
</reference>
<organism evidence="2 3">
    <name type="scientific">Candidimonas nitroreducens</name>
    <dbReference type="NCBI Taxonomy" id="683354"/>
    <lineage>
        <taxon>Bacteria</taxon>
        <taxon>Pseudomonadati</taxon>
        <taxon>Pseudomonadota</taxon>
        <taxon>Betaproteobacteria</taxon>
        <taxon>Burkholderiales</taxon>
        <taxon>Alcaligenaceae</taxon>
        <taxon>Candidimonas</taxon>
    </lineage>
</organism>
<proteinExistence type="predicted"/>